<dbReference type="Pfam" id="PF13193">
    <property type="entry name" value="AMP-binding_C"/>
    <property type="match status" value="1"/>
</dbReference>
<dbReference type="EMBL" id="JAPDPJ010000032">
    <property type="protein sequence ID" value="MCW3787556.1"/>
    <property type="molecule type" value="Genomic_DNA"/>
</dbReference>
<gene>
    <name evidence="5" type="ORF">OM075_13865</name>
</gene>
<dbReference type="Proteomes" id="UP001209229">
    <property type="component" value="Unassembled WGS sequence"/>
</dbReference>
<comment type="caution">
    <text evidence="5">The sequence shown here is derived from an EMBL/GenBank/DDBJ whole genome shotgun (WGS) entry which is preliminary data.</text>
</comment>
<proteinExistence type="inferred from homology"/>
<evidence type="ECO:0000256" key="2">
    <source>
        <dbReference type="ARBA" id="ARBA00022598"/>
    </source>
</evidence>
<evidence type="ECO:0000256" key="1">
    <source>
        <dbReference type="ARBA" id="ARBA00006432"/>
    </source>
</evidence>
<dbReference type="CDD" id="cd05917">
    <property type="entry name" value="FACL_like_2"/>
    <property type="match status" value="1"/>
</dbReference>
<keyword evidence="6" id="KW-1185">Reference proteome</keyword>
<dbReference type="PROSITE" id="PS00455">
    <property type="entry name" value="AMP_BINDING"/>
    <property type="match status" value="1"/>
</dbReference>
<sequence>MNKLSYESGISDVPLLGCTVSEKLKETVDRFPDHEALVVPYQNYRATYREFWNQVEEVAKGLLAYGVKKGDRVGIWSPNRFEWVLVQFATTRVGAIMVNINPAYKAAELKYALKQSEVSLLLLAKGFRKTNYIEILSEVRSSCIKLKHVLVIDHDWDTLIEAGKKVSTESLLEVESELQFDDPINIQYTSGTTGFPKGATLSHHNIINNGYFIGERLKYTENDKVAIPVPLYHCFGMVLANLAIITHGACMVLTGEAFDPEVVMQITQDEKCTSLYGVPLMFIAELNHPNFDKYDFSNLRTGIMAGSSCPESAMKEVREKMNMKDVCICYGMTETSPVSTQTFVDDNEYRRCATVGKVHPHLEIKIIDPETGKIVPRGASGEFCTRGYSVMLKYWNNPEATAAVIDEGRWMHTGDLAEMDEDGYVKIVGRIKDLIIRGGENISPFEIEEYLHNHDKIKDVQVIGVPDEKYGEEVMAWVILKDGDTATDEELKDYCKGQIATYKIPKYWKFVSEFPTTVTGKVRKVEMREISSKELGLHTRK</sequence>
<dbReference type="SUPFAM" id="SSF56801">
    <property type="entry name" value="Acetyl-CoA synthetase-like"/>
    <property type="match status" value="1"/>
</dbReference>
<name>A0AAE3M5C6_9BACT</name>
<dbReference type="AlphaFoldDB" id="A0AAE3M5C6"/>
<organism evidence="5 6">
    <name type="scientific">Plebeiibacterium sediminum</name>
    <dbReference type="NCBI Taxonomy" id="2992112"/>
    <lineage>
        <taxon>Bacteria</taxon>
        <taxon>Pseudomonadati</taxon>
        <taxon>Bacteroidota</taxon>
        <taxon>Bacteroidia</taxon>
        <taxon>Marinilabiliales</taxon>
        <taxon>Marinilabiliaceae</taxon>
        <taxon>Plebeiibacterium</taxon>
    </lineage>
</organism>
<dbReference type="InterPro" id="IPR020845">
    <property type="entry name" value="AMP-binding_CS"/>
</dbReference>
<dbReference type="PANTHER" id="PTHR43201">
    <property type="entry name" value="ACYL-COA SYNTHETASE"/>
    <property type="match status" value="1"/>
</dbReference>
<comment type="similarity">
    <text evidence="1">Belongs to the ATP-dependent AMP-binding enzyme family.</text>
</comment>
<dbReference type="GO" id="GO:0006631">
    <property type="term" value="P:fatty acid metabolic process"/>
    <property type="evidence" value="ECO:0007669"/>
    <property type="project" value="TreeGrafter"/>
</dbReference>
<dbReference type="Gene3D" id="3.40.50.980">
    <property type="match status" value="2"/>
</dbReference>
<dbReference type="FunFam" id="3.30.300.30:FF:000008">
    <property type="entry name" value="2,3-dihydroxybenzoate-AMP ligase"/>
    <property type="match status" value="1"/>
</dbReference>
<protein>
    <submittedName>
        <fullName evidence="5">AMP-binding protein</fullName>
    </submittedName>
</protein>
<dbReference type="InterPro" id="IPR045851">
    <property type="entry name" value="AMP-bd_C_sf"/>
</dbReference>
<feature type="domain" description="AMP-dependent synthetase/ligase" evidence="3">
    <location>
        <begin position="25"/>
        <end position="395"/>
    </location>
</feature>
<dbReference type="Pfam" id="PF00501">
    <property type="entry name" value="AMP-binding"/>
    <property type="match status" value="1"/>
</dbReference>
<evidence type="ECO:0000259" key="4">
    <source>
        <dbReference type="Pfam" id="PF13193"/>
    </source>
</evidence>
<dbReference type="InterPro" id="IPR000873">
    <property type="entry name" value="AMP-dep_synth/lig_dom"/>
</dbReference>
<dbReference type="InterPro" id="IPR025110">
    <property type="entry name" value="AMP-bd_C"/>
</dbReference>
<reference evidence="5" key="1">
    <citation type="submission" date="2022-10" db="EMBL/GenBank/DDBJ databases">
        <authorList>
            <person name="Yu W.X."/>
        </authorList>
    </citation>
    <scope>NUCLEOTIDE SEQUENCE</scope>
    <source>
        <strain evidence="5">AAT</strain>
    </source>
</reference>
<accession>A0AAE3M5C6</accession>
<dbReference type="RefSeq" id="WP_301191121.1">
    <property type="nucleotide sequence ID" value="NZ_JAPDPJ010000032.1"/>
</dbReference>
<dbReference type="PANTHER" id="PTHR43201:SF5">
    <property type="entry name" value="MEDIUM-CHAIN ACYL-COA LIGASE ACSF2, MITOCHONDRIAL"/>
    <property type="match status" value="1"/>
</dbReference>
<evidence type="ECO:0000313" key="6">
    <source>
        <dbReference type="Proteomes" id="UP001209229"/>
    </source>
</evidence>
<dbReference type="Gene3D" id="2.30.38.10">
    <property type="entry name" value="Luciferase, Domain 3"/>
    <property type="match status" value="1"/>
</dbReference>
<evidence type="ECO:0000259" key="3">
    <source>
        <dbReference type="Pfam" id="PF00501"/>
    </source>
</evidence>
<feature type="domain" description="AMP-binding enzyme C-terminal" evidence="4">
    <location>
        <begin position="446"/>
        <end position="521"/>
    </location>
</feature>
<dbReference type="FunFam" id="3.40.50.12780:FF:000003">
    <property type="entry name" value="Long-chain-fatty-acid--CoA ligase FadD"/>
    <property type="match status" value="1"/>
</dbReference>
<keyword evidence="2" id="KW-0436">Ligase</keyword>
<dbReference type="GO" id="GO:0031956">
    <property type="term" value="F:medium-chain fatty acid-CoA ligase activity"/>
    <property type="evidence" value="ECO:0007669"/>
    <property type="project" value="TreeGrafter"/>
</dbReference>
<evidence type="ECO:0000313" key="5">
    <source>
        <dbReference type="EMBL" id="MCW3787556.1"/>
    </source>
</evidence>
<dbReference type="Gene3D" id="3.30.300.30">
    <property type="match status" value="1"/>
</dbReference>